<dbReference type="Gene3D" id="3.40.630.30">
    <property type="match status" value="1"/>
</dbReference>
<dbReference type="EMBL" id="BKCJ010000009">
    <property type="protein sequence ID" value="GEU28563.1"/>
    <property type="molecule type" value="Genomic_DNA"/>
</dbReference>
<dbReference type="CDD" id="cd04301">
    <property type="entry name" value="NAT_SF"/>
    <property type="match status" value="1"/>
</dbReference>
<evidence type="ECO:0000256" key="1">
    <source>
        <dbReference type="ARBA" id="ARBA00022679"/>
    </source>
</evidence>
<feature type="domain" description="N-acetyltransferase" evidence="4">
    <location>
        <begin position="452"/>
        <end position="623"/>
    </location>
</feature>
<comment type="caution">
    <text evidence="5">The sequence shown here is derived from an EMBL/GenBank/DDBJ whole genome shotgun (WGS) entry which is preliminary data.</text>
</comment>
<name>A0A699GFQ5_TANCI</name>
<feature type="region of interest" description="Disordered" evidence="3">
    <location>
        <begin position="395"/>
        <end position="444"/>
    </location>
</feature>
<sequence>MADRARRALYARCHGRAGLPPDPRGRPQPAPHHPRGRRHRPRGAGDAGRKSTRASEHLAVRTPLRHRPDHVRQARHAIETPLAAAVPRPVRAGRTYRPGAHLCRRTHGDGHGRRRQSVPVHHQPGHRQRRRHRHGVARRLPHLEHGIHPVPPDLPVPPVRQIIPDHGSDPRRRRPAQAAAGSGRRRRHPLHAGPRRPRRTGAPRRGRARHRLRDQETRPRLRPPRHQPQAGRLADRTLPHHLRALPRARHRHHQGADPDRPGRALHVRRRGDRPAWPHRPAGPVRGGRNRVHGIARRQSPGQQFAARMRGDRQRLRARHRRQGKGRDSLPARLGRKPRDRRRRGSGDCPQLGRTAPLHVELRGHRAHHQAPGTGPAPHCAAQGRDRRVLPQLPHHARSAGAAQPGRCRQPDRQQRIAAPRKPWPALQPRLPGNPAQGAAHHPHAASAQISMATVRTAVAADIPAMEALIRRSGLGLADGFYTPAQAQAVTDHVFGVDTQLVHDQTYFVVEEDGAMVACGGWSRRSTLFGADRMKADADPLLDPASDPARIRAFFVEPSAARRGYGRLLLSYCTEAAAAAGFTTLDLAATMPGVPLYLACGFTEMERFEVSLPGPQQAPIQAADGNAVDAGFRDGTHGVEVDAARRFQQRPAGVDRHRLAHHVGAEVIEQDRDGAGVQRFVELGEVFHFHLDRHLGVAFGHQPLGRQHRAGDAAGSGNMVFLDQDAVVQRQALVLAAAHSHRVFLRQAQAGQGLARVEDGRARARDHVHVLAGGRGHAREQLQEVQGRAFGREQRARRAPDRAHGAVGRHAVAFGVVPVDLDTGLQAVHHAFEPRRAAQHGVLAHDHARRHRAGVGHQQTGQVAGAHVFQQRGQQWRFLAQIGARLHLGFFGGRKIEHAVDRRHRLLADLRVHKHFAGGHGGRGIHVLQQVAQVLQAVHCHPRAMRAAFARGAVAGRGRDNKTFIGRGRLHLVQDAVVGGDDEGVGVHVHGSVDDLRGGTHHVGQRHHVGGRLRVHQHFRVRVLFLEQVQFHALEFVVHQARALPQQHVGAGLLLDVRTEVLVRRPQDFLALRMQVPDDVEPDRRRHHPVRARLHGRARVGVHHHRAVRMLVAERREFVHRATEVERTGGVQVRHQDAFFGTEDLGRFAHEAHAGHDQGLGRMVAAEARHFQRVGHAAARFLGQILQVFLVIAAEIDHFVLLDLDDAVGQRRDEFTVVRDEDQGAGVFVQRHVERFDRFHVHVVGRLIEQQHVVATEHQLAVHHAALLAAGQDLHGFLDFVAAEQQAAQDRAHGLVVVAFLGPVAHPVGQRGVLGEFLGRILRHVADVGVFRPLDHAVVRMQAGDIVTADAAQHGGLAGAVGADDGNPFARFHHDAEVVEQRAVVGLGNAVHLDRQAVQLFLAVEPHERIGARRRLDVVDLDFFDLLGARRGLARFRFIGGKAAHEVLQLGDLFLGLGVVGQLLVAGLGGREHVLVVVARIDLERAVIHVGHVGAHLVQEVAIVGNDDHGGVALVEHVFQPADGVDVQIVGRLVEQQDVRVREQRLGQQHAQLPAGRHIAHRTLVQFDGHARAQQQLAGARLGRVAVVLGDFAFQLGGLHVVVVGGVRVGVDGVAFLHGRPHFGVAHHHDVQHAHVFERKLVLAQLAQALVGVEHDVAARRIEVAAEDFHERRFAAAVGADQAITVAIAEFDGDVFKQRLGAELHRDVSGREHRGGAFSK</sequence>
<feature type="compositionally biased region" description="Pro residues" evidence="3">
    <location>
        <begin position="149"/>
        <end position="158"/>
    </location>
</feature>
<accession>A0A699GFQ5</accession>
<feature type="region of interest" description="Disordered" evidence="3">
    <location>
        <begin position="1"/>
        <end position="71"/>
    </location>
</feature>
<dbReference type="GO" id="GO:0016747">
    <property type="term" value="F:acyltransferase activity, transferring groups other than amino-acyl groups"/>
    <property type="evidence" value="ECO:0007669"/>
    <property type="project" value="InterPro"/>
</dbReference>
<dbReference type="SUPFAM" id="SSF55729">
    <property type="entry name" value="Acyl-CoA N-acyltransferases (Nat)"/>
    <property type="match status" value="1"/>
</dbReference>
<feature type="region of interest" description="Disordered" evidence="3">
    <location>
        <begin position="100"/>
        <end position="353"/>
    </location>
</feature>
<evidence type="ECO:0000256" key="2">
    <source>
        <dbReference type="ARBA" id="ARBA00023315"/>
    </source>
</evidence>
<evidence type="ECO:0000259" key="4">
    <source>
        <dbReference type="PROSITE" id="PS51186"/>
    </source>
</evidence>
<feature type="compositionally biased region" description="Pro residues" evidence="3">
    <location>
        <begin position="20"/>
        <end position="31"/>
    </location>
</feature>
<evidence type="ECO:0000313" key="5">
    <source>
        <dbReference type="EMBL" id="GEU28563.1"/>
    </source>
</evidence>
<dbReference type="AntiFam" id="ANF00142">
    <property type="entry name" value="Shadow ORF (opposite yadG)"/>
</dbReference>
<gene>
    <name evidence="5" type="ORF">Tci_000541</name>
</gene>
<keyword evidence="2" id="KW-0012">Acyltransferase</keyword>
<dbReference type="InterPro" id="IPR050832">
    <property type="entry name" value="Bact_Acetyltransf"/>
</dbReference>
<organism evidence="5">
    <name type="scientific">Tanacetum cinerariifolium</name>
    <name type="common">Dalmatian daisy</name>
    <name type="synonym">Chrysanthemum cinerariifolium</name>
    <dbReference type="NCBI Taxonomy" id="118510"/>
    <lineage>
        <taxon>Eukaryota</taxon>
        <taxon>Viridiplantae</taxon>
        <taxon>Streptophyta</taxon>
        <taxon>Embryophyta</taxon>
        <taxon>Tracheophyta</taxon>
        <taxon>Spermatophyta</taxon>
        <taxon>Magnoliopsida</taxon>
        <taxon>eudicotyledons</taxon>
        <taxon>Gunneridae</taxon>
        <taxon>Pentapetalae</taxon>
        <taxon>asterids</taxon>
        <taxon>campanulids</taxon>
        <taxon>Asterales</taxon>
        <taxon>Asteraceae</taxon>
        <taxon>Asteroideae</taxon>
        <taxon>Anthemideae</taxon>
        <taxon>Anthemidinae</taxon>
        <taxon>Tanacetum</taxon>
    </lineage>
</organism>
<dbReference type="PANTHER" id="PTHR43877">
    <property type="entry name" value="AMINOALKYLPHOSPHONATE N-ACETYLTRANSFERASE-RELATED-RELATED"/>
    <property type="match status" value="1"/>
</dbReference>
<dbReference type="InterPro" id="IPR000182">
    <property type="entry name" value="GNAT_dom"/>
</dbReference>
<feature type="compositionally biased region" description="Low complexity" evidence="3">
    <location>
        <begin position="432"/>
        <end position="444"/>
    </location>
</feature>
<feature type="compositionally biased region" description="Basic residues" evidence="3">
    <location>
        <begin position="183"/>
        <end position="212"/>
    </location>
</feature>
<reference evidence="5" key="1">
    <citation type="journal article" date="2019" name="Sci. Rep.">
        <title>Draft genome of Tanacetum cinerariifolium, the natural source of mosquito coil.</title>
        <authorList>
            <person name="Yamashiro T."/>
            <person name="Shiraishi A."/>
            <person name="Satake H."/>
            <person name="Nakayama K."/>
        </authorList>
    </citation>
    <scope>NUCLEOTIDE SEQUENCE</scope>
</reference>
<protein>
    <recommendedName>
        <fullName evidence="4">N-acetyltransferase domain-containing protein</fullName>
    </recommendedName>
</protein>
<feature type="compositionally biased region" description="Basic and acidic residues" evidence="3">
    <location>
        <begin position="47"/>
        <end position="59"/>
    </location>
</feature>
<dbReference type="PANTHER" id="PTHR43877:SF1">
    <property type="entry name" value="ACETYLTRANSFERASE"/>
    <property type="match status" value="1"/>
</dbReference>
<keyword evidence="1" id="KW-0808">Transferase</keyword>
<evidence type="ECO:0000256" key="3">
    <source>
        <dbReference type="SAM" id="MobiDB-lite"/>
    </source>
</evidence>
<dbReference type="Pfam" id="PF00583">
    <property type="entry name" value="Acetyltransf_1"/>
    <property type="match status" value="1"/>
</dbReference>
<feature type="compositionally biased region" description="Basic residues" evidence="3">
    <location>
        <begin position="32"/>
        <end position="42"/>
    </location>
</feature>
<proteinExistence type="predicted"/>
<feature type="compositionally biased region" description="Basic residues" evidence="3">
    <location>
        <begin position="333"/>
        <end position="343"/>
    </location>
</feature>
<dbReference type="InterPro" id="IPR016181">
    <property type="entry name" value="Acyl_CoA_acyltransferase"/>
</dbReference>
<feature type="compositionally biased region" description="Basic residues" evidence="3">
    <location>
        <begin position="123"/>
        <end position="140"/>
    </location>
</feature>
<feature type="compositionally biased region" description="Basic residues" evidence="3">
    <location>
        <begin position="239"/>
        <end position="253"/>
    </location>
</feature>
<dbReference type="PROSITE" id="PS51186">
    <property type="entry name" value="GNAT"/>
    <property type="match status" value="1"/>
</dbReference>